<comment type="caution">
    <text evidence="2">The sequence shown here is derived from an EMBL/GenBank/DDBJ whole genome shotgun (WGS) entry which is preliminary data.</text>
</comment>
<keyword evidence="3" id="KW-1185">Reference proteome</keyword>
<dbReference type="PANTHER" id="PTHR38813:SF1">
    <property type="entry name" value="TOXIN RELE1-RELATED"/>
    <property type="match status" value="1"/>
</dbReference>
<name>A0ABS9SK91_9BACT</name>
<protein>
    <submittedName>
        <fullName evidence="2">Type II toxin-antitoxin system RelE/ParE family toxin</fullName>
    </submittedName>
</protein>
<accession>A0ABS9SK91</accession>
<organism evidence="2 3">
    <name type="scientific">Niabella ginsengisoli</name>
    <dbReference type="NCBI Taxonomy" id="522298"/>
    <lineage>
        <taxon>Bacteria</taxon>
        <taxon>Pseudomonadati</taxon>
        <taxon>Bacteroidota</taxon>
        <taxon>Chitinophagia</taxon>
        <taxon>Chitinophagales</taxon>
        <taxon>Chitinophagaceae</taxon>
        <taxon>Niabella</taxon>
    </lineage>
</organism>
<proteinExistence type="predicted"/>
<evidence type="ECO:0000313" key="2">
    <source>
        <dbReference type="EMBL" id="MCH5598807.1"/>
    </source>
</evidence>
<gene>
    <name evidence="2" type="ORF">MKP09_13275</name>
</gene>
<sequence length="87" mass="10318">MQLVIRPSANKDVKSLPKAIKVEIEKLILQIIEAKNINELSNIKKLKGHPRAYRIKIKDYRIGFFVEDDTIILSRILHRKEVYRYFP</sequence>
<dbReference type="SUPFAM" id="SSF143011">
    <property type="entry name" value="RelE-like"/>
    <property type="match status" value="1"/>
</dbReference>
<dbReference type="EMBL" id="JAKWBL010000002">
    <property type="protein sequence ID" value="MCH5598807.1"/>
    <property type="molecule type" value="Genomic_DNA"/>
</dbReference>
<dbReference type="RefSeq" id="WP_240830477.1">
    <property type="nucleotide sequence ID" value="NZ_JAKWBL010000002.1"/>
</dbReference>
<dbReference type="Proteomes" id="UP001202248">
    <property type="component" value="Unassembled WGS sequence"/>
</dbReference>
<dbReference type="InterPro" id="IPR007712">
    <property type="entry name" value="RelE/ParE_toxin"/>
</dbReference>
<dbReference type="PANTHER" id="PTHR38813">
    <property type="match status" value="1"/>
</dbReference>
<keyword evidence="1" id="KW-1277">Toxin-antitoxin system</keyword>
<dbReference type="Pfam" id="PF05016">
    <property type="entry name" value="ParE_toxin"/>
    <property type="match status" value="1"/>
</dbReference>
<reference evidence="2 3" key="1">
    <citation type="submission" date="2022-02" db="EMBL/GenBank/DDBJ databases">
        <authorList>
            <person name="Min J."/>
        </authorList>
    </citation>
    <scope>NUCLEOTIDE SEQUENCE [LARGE SCALE GENOMIC DNA]</scope>
    <source>
        <strain evidence="2 3">GR10-1</strain>
    </source>
</reference>
<evidence type="ECO:0000313" key="3">
    <source>
        <dbReference type="Proteomes" id="UP001202248"/>
    </source>
</evidence>
<evidence type="ECO:0000256" key="1">
    <source>
        <dbReference type="ARBA" id="ARBA00022649"/>
    </source>
</evidence>
<dbReference type="Gene3D" id="3.30.2310.20">
    <property type="entry name" value="RelE-like"/>
    <property type="match status" value="1"/>
</dbReference>
<dbReference type="InterPro" id="IPR052747">
    <property type="entry name" value="TA_system_RelE_toxin"/>
</dbReference>
<dbReference type="InterPro" id="IPR035093">
    <property type="entry name" value="RelE/ParE_toxin_dom_sf"/>
</dbReference>